<sequence length="148" mass="16804">MKNKIVAAVLLIFSLISCSEKETNPDLTQQYVGSWKTEVQRTTQQVYWTSYEIKRISNTLLTINAGERWESLLGEFDDYTDTYTLDSVEVSSDRSINIKSSRVLANGQNVSYNGSGQIFNDTLTIRMIIDYDNMGNDIPTTIKLAKQN</sequence>
<reference evidence="1 2" key="1">
    <citation type="submission" date="2023-07" db="EMBL/GenBank/DDBJ databases">
        <title>Sorghum-associated microbial communities from plants grown in Nebraska, USA.</title>
        <authorList>
            <person name="Schachtman D."/>
        </authorList>
    </citation>
    <scope>NUCLEOTIDE SEQUENCE [LARGE SCALE GENOMIC DNA]</scope>
    <source>
        <strain evidence="1 2">BE57</strain>
    </source>
</reference>
<evidence type="ECO:0000313" key="2">
    <source>
        <dbReference type="Proteomes" id="UP001264980"/>
    </source>
</evidence>
<comment type="caution">
    <text evidence="1">The sequence shown here is derived from an EMBL/GenBank/DDBJ whole genome shotgun (WGS) entry which is preliminary data.</text>
</comment>
<name>A0ABU1QPW7_9BACT</name>
<gene>
    <name evidence="1" type="ORF">J2W84_000189</name>
</gene>
<evidence type="ECO:0000313" key="1">
    <source>
        <dbReference type="EMBL" id="MDR6803152.1"/>
    </source>
</evidence>
<accession>A0ABU1QPW7</accession>
<dbReference type="EMBL" id="JAVDTI010000001">
    <property type="protein sequence ID" value="MDR6803152.1"/>
    <property type="molecule type" value="Genomic_DNA"/>
</dbReference>
<proteinExistence type="predicted"/>
<keyword evidence="2" id="KW-1185">Reference proteome</keyword>
<organism evidence="1 2">
    <name type="scientific">Dyadobacter fermentans</name>
    <dbReference type="NCBI Taxonomy" id="94254"/>
    <lineage>
        <taxon>Bacteria</taxon>
        <taxon>Pseudomonadati</taxon>
        <taxon>Bacteroidota</taxon>
        <taxon>Cytophagia</taxon>
        <taxon>Cytophagales</taxon>
        <taxon>Spirosomataceae</taxon>
        <taxon>Dyadobacter</taxon>
    </lineage>
</organism>
<dbReference type="RefSeq" id="WP_309980662.1">
    <property type="nucleotide sequence ID" value="NZ_JAVDTI010000001.1"/>
</dbReference>
<keyword evidence="1" id="KW-0449">Lipoprotein</keyword>
<dbReference type="Proteomes" id="UP001264980">
    <property type="component" value="Unassembled WGS sequence"/>
</dbReference>
<dbReference type="PROSITE" id="PS51257">
    <property type="entry name" value="PROKAR_LIPOPROTEIN"/>
    <property type="match status" value="1"/>
</dbReference>
<protein>
    <submittedName>
        <fullName evidence="1">Uncharacterized lipoprotein YehR (DUF1307 family)</fullName>
    </submittedName>
</protein>